<dbReference type="Gene3D" id="3.30.565.10">
    <property type="entry name" value="Histidine kinase-like ATPase, C-terminal domain"/>
    <property type="match status" value="1"/>
</dbReference>
<dbReference type="InterPro" id="IPR004358">
    <property type="entry name" value="Sig_transdc_His_kin-like_C"/>
</dbReference>
<dbReference type="Pfam" id="PF02743">
    <property type="entry name" value="dCache_1"/>
    <property type="match status" value="1"/>
</dbReference>
<dbReference type="GO" id="GO:0005886">
    <property type="term" value="C:plasma membrane"/>
    <property type="evidence" value="ECO:0007669"/>
    <property type="project" value="UniProtKB-SubCell"/>
</dbReference>
<dbReference type="GO" id="GO:0005524">
    <property type="term" value="F:ATP binding"/>
    <property type="evidence" value="ECO:0007669"/>
    <property type="project" value="UniProtKB-UniRule"/>
</dbReference>
<dbReference type="InterPro" id="IPR033479">
    <property type="entry name" value="dCache_1"/>
</dbReference>
<dbReference type="InterPro" id="IPR029151">
    <property type="entry name" value="Sensor-like_sf"/>
</dbReference>
<dbReference type="Proteomes" id="UP001161580">
    <property type="component" value="Unassembled WGS sequence"/>
</dbReference>
<dbReference type="Gene3D" id="1.10.287.130">
    <property type="match status" value="1"/>
</dbReference>
<dbReference type="SUPFAM" id="SSF47384">
    <property type="entry name" value="Homodimeric domain of signal transducing histidine kinase"/>
    <property type="match status" value="1"/>
</dbReference>
<evidence type="ECO:0000256" key="4">
    <source>
        <dbReference type="ARBA" id="ARBA00022519"/>
    </source>
</evidence>
<evidence type="ECO:0000256" key="13">
    <source>
        <dbReference type="ARBA" id="ARBA00023136"/>
    </source>
</evidence>
<dbReference type="Gene3D" id="3.30.450.20">
    <property type="entry name" value="PAS domain"/>
    <property type="match status" value="2"/>
</dbReference>
<feature type="coiled-coil region" evidence="16">
    <location>
        <begin position="339"/>
        <end position="403"/>
    </location>
</feature>
<dbReference type="EMBL" id="JALDYZ010000005">
    <property type="protein sequence ID" value="MDI7922697.1"/>
    <property type="molecule type" value="Genomic_DNA"/>
</dbReference>
<keyword evidence="19" id="KW-1185">Reference proteome</keyword>
<dbReference type="PIRSF" id="PIRSF036431">
    <property type="entry name" value="STHK_DctB"/>
    <property type="match status" value="1"/>
</dbReference>
<evidence type="ECO:0000256" key="6">
    <source>
        <dbReference type="ARBA" id="ARBA00022679"/>
    </source>
</evidence>
<dbReference type="InterPro" id="IPR003661">
    <property type="entry name" value="HisK_dim/P_dom"/>
</dbReference>
<dbReference type="CDD" id="cd00082">
    <property type="entry name" value="HisKA"/>
    <property type="match status" value="1"/>
</dbReference>
<evidence type="ECO:0000256" key="9">
    <source>
        <dbReference type="ARBA" id="ARBA00022777"/>
    </source>
</evidence>
<dbReference type="PRINTS" id="PR00344">
    <property type="entry name" value="BCTRLSENSOR"/>
</dbReference>
<evidence type="ECO:0000256" key="12">
    <source>
        <dbReference type="ARBA" id="ARBA00023012"/>
    </source>
</evidence>
<keyword evidence="7 15" id="KW-0812">Transmembrane</keyword>
<dbReference type="InterPro" id="IPR017055">
    <property type="entry name" value="Sig_transdc_His_kinase_DctB"/>
</dbReference>
<protein>
    <recommendedName>
        <fullName evidence="15">C4-dicarboxylate transport sensor protein</fullName>
        <ecNumber evidence="15">2.7.13.3</ecNumber>
    </recommendedName>
</protein>
<dbReference type="AlphaFoldDB" id="A0AAE3QBF8"/>
<dbReference type="PROSITE" id="PS50109">
    <property type="entry name" value="HIS_KIN"/>
    <property type="match status" value="1"/>
</dbReference>
<evidence type="ECO:0000313" key="19">
    <source>
        <dbReference type="Proteomes" id="UP001161580"/>
    </source>
</evidence>
<evidence type="ECO:0000256" key="14">
    <source>
        <dbReference type="ARBA" id="ARBA00059004"/>
    </source>
</evidence>
<dbReference type="SUPFAM" id="SSF103190">
    <property type="entry name" value="Sensory domain-like"/>
    <property type="match status" value="1"/>
</dbReference>
<keyword evidence="11 15" id="KW-1133">Transmembrane helix</keyword>
<dbReference type="SUPFAM" id="SSF55874">
    <property type="entry name" value="ATPase domain of HSP90 chaperone/DNA topoisomerase II/histidine kinase"/>
    <property type="match status" value="1"/>
</dbReference>
<dbReference type="PANTHER" id="PTHR43065:SF46">
    <property type="entry name" value="C4-DICARBOXYLATE TRANSPORT SENSOR PROTEIN DCTB"/>
    <property type="match status" value="1"/>
</dbReference>
<comment type="function">
    <text evidence="14 15">Member of the two-component regulatory system DctB/DctD involved in the transport of C4-dicarboxylates. DctB functions as a membrane-associated protein kinase that phosphorylates DctD in response to environmental signals.</text>
</comment>
<feature type="transmembrane region" description="Helical" evidence="15">
    <location>
        <begin position="26"/>
        <end position="46"/>
    </location>
</feature>
<evidence type="ECO:0000256" key="5">
    <source>
        <dbReference type="ARBA" id="ARBA00022553"/>
    </source>
</evidence>
<evidence type="ECO:0000256" key="11">
    <source>
        <dbReference type="ARBA" id="ARBA00022989"/>
    </source>
</evidence>
<keyword evidence="4 15" id="KW-0997">Cell inner membrane</keyword>
<keyword evidence="13 15" id="KW-0472">Membrane</keyword>
<feature type="domain" description="Histidine kinase" evidence="17">
    <location>
        <begin position="412"/>
        <end position="622"/>
    </location>
</feature>
<comment type="caution">
    <text evidence="18">The sequence shown here is derived from an EMBL/GenBank/DDBJ whole genome shotgun (WGS) entry which is preliminary data.</text>
</comment>
<comment type="catalytic activity">
    <reaction evidence="1 15">
        <text>ATP + protein L-histidine = ADP + protein N-phospho-L-histidine.</text>
        <dbReference type="EC" id="2.7.13.3"/>
    </reaction>
</comment>
<name>A0AAE3QBF8_9HYPH</name>
<dbReference type="FunFam" id="1.10.287.130:FF:000049">
    <property type="entry name" value="C4-dicarboxylate transport sensor protein DctB"/>
    <property type="match status" value="1"/>
</dbReference>
<evidence type="ECO:0000259" key="17">
    <source>
        <dbReference type="PROSITE" id="PS50109"/>
    </source>
</evidence>
<dbReference type="EC" id="2.7.13.3" evidence="15"/>
<dbReference type="PANTHER" id="PTHR43065">
    <property type="entry name" value="SENSOR HISTIDINE KINASE"/>
    <property type="match status" value="1"/>
</dbReference>
<evidence type="ECO:0000256" key="8">
    <source>
        <dbReference type="ARBA" id="ARBA00022741"/>
    </source>
</evidence>
<evidence type="ECO:0000256" key="10">
    <source>
        <dbReference type="ARBA" id="ARBA00022840"/>
    </source>
</evidence>
<comment type="subcellular location">
    <subcellularLocation>
        <location evidence="2">Cell inner membrane</location>
        <topology evidence="2">Multi-pass membrane protein</topology>
    </subcellularLocation>
</comment>
<dbReference type="SMART" id="SM00387">
    <property type="entry name" value="HATPase_c"/>
    <property type="match status" value="1"/>
</dbReference>
<dbReference type="InterPro" id="IPR005467">
    <property type="entry name" value="His_kinase_dom"/>
</dbReference>
<evidence type="ECO:0000256" key="2">
    <source>
        <dbReference type="ARBA" id="ARBA00004429"/>
    </source>
</evidence>
<evidence type="ECO:0000256" key="15">
    <source>
        <dbReference type="PIRNR" id="PIRNR036431"/>
    </source>
</evidence>
<keyword evidence="6 15" id="KW-0808">Transferase</keyword>
<keyword evidence="10 15" id="KW-0067">ATP-binding</keyword>
<gene>
    <name evidence="18" type="ORF">MRS75_11420</name>
</gene>
<accession>A0AAE3QBF8</accession>
<sequence>MHNEPMLQRPATSPGLAEAQRHMRQAWLAFVAVSVCLLAAVIFIAGDYGQKRAFAEIEERALDDVGLKAALLRAVLERQRAVPLVLSGDTELQRTLETEEVGAVDRLNRKLEALAASTRAAVIYVIDTDGMTIAASNWREPASFVGSNYGFRDYFRLGMKDGKAEHFAMGNVSRRPGLYISRRVDGAGGPLGVVVAKLEFDDVEAGWRASDSPAFVVDHRGIVLITSEPSWRFMTTEPIARERLAELRESLQFGDAPLLPLPFEKRGATDNGNALIRVLLPGGGTRDYLRVEAALPSTSWRIDQLSPVAASTNASIRETRLIALGALVPLLSLLAFLLRRRQLGELRALREQIAREELEARVIERTHDLSLARDRLQDEIAGHRQTSEKLQTVQEELVQANRLAILGQVAAGVAHEINQPVATIRAYADNARTFLDRGQMQTAAENMTTIASLTDRIGTITSELRSFARKGQLEAGPTDMRDVIEGAILLLRSRFSGRMDALDISLPANDLKVLGNRIRLEQVLINLLQNALEALGNRPDGRIEVTCAASETSEVKLSIADNGPGIPEQIREELFTPFNTSKAAGLGLGLAISKEIVVDYGGRIDVETGAEGTIFTIHLKKA</sequence>
<proteinExistence type="predicted"/>
<dbReference type="InterPro" id="IPR003594">
    <property type="entry name" value="HATPase_dom"/>
</dbReference>
<dbReference type="Pfam" id="PF00512">
    <property type="entry name" value="HisKA"/>
    <property type="match status" value="1"/>
</dbReference>
<dbReference type="Gene3D" id="6.10.250.3020">
    <property type="match status" value="1"/>
</dbReference>
<dbReference type="Pfam" id="PF02518">
    <property type="entry name" value="HATPase_c"/>
    <property type="match status" value="1"/>
</dbReference>
<keyword evidence="9 15" id="KW-0418">Kinase</keyword>
<evidence type="ECO:0000313" key="18">
    <source>
        <dbReference type="EMBL" id="MDI7922697.1"/>
    </source>
</evidence>
<evidence type="ECO:0000256" key="16">
    <source>
        <dbReference type="SAM" id="Coils"/>
    </source>
</evidence>
<dbReference type="InterPro" id="IPR036097">
    <property type="entry name" value="HisK_dim/P_sf"/>
</dbReference>
<keyword evidence="16" id="KW-0175">Coiled coil</keyword>
<evidence type="ECO:0000256" key="1">
    <source>
        <dbReference type="ARBA" id="ARBA00000085"/>
    </source>
</evidence>
<keyword evidence="12 15" id="KW-0902">Two-component regulatory system</keyword>
<keyword evidence="3 15" id="KW-1003">Cell membrane</keyword>
<dbReference type="CDD" id="cd00075">
    <property type="entry name" value="HATPase"/>
    <property type="match status" value="1"/>
</dbReference>
<reference evidence="18" key="1">
    <citation type="submission" date="2022-03" db="EMBL/GenBank/DDBJ databases">
        <title>Fererhizobium litorale gen. nov., sp. nov., isolated from sandy sediments of the Sea of Japan seashore.</title>
        <authorList>
            <person name="Romanenko L."/>
            <person name="Kurilenko V."/>
            <person name="Otstavnykh N."/>
            <person name="Svetashev V."/>
            <person name="Tekutyeva L."/>
            <person name="Isaeva M."/>
            <person name="Mikhailov V."/>
        </authorList>
    </citation>
    <scope>NUCLEOTIDE SEQUENCE</scope>
    <source>
        <strain evidence="18">KMM 9576</strain>
    </source>
</reference>
<evidence type="ECO:0000256" key="3">
    <source>
        <dbReference type="ARBA" id="ARBA00022475"/>
    </source>
</evidence>
<dbReference type="GO" id="GO:0000155">
    <property type="term" value="F:phosphorelay sensor kinase activity"/>
    <property type="evidence" value="ECO:0007669"/>
    <property type="project" value="UniProtKB-UniRule"/>
</dbReference>
<comment type="caution">
    <text evidence="15">Lacks conserved residue(s) required for the propagation of feature annotation.</text>
</comment>
<keyword evidence="5" id="KW-0597">Phosphoprotein</keyword>
<dbReference type="SMART" id="SM00388">
    <property type="entry name" value="HisKA"/>
    <property type="match status" value="1"/>
</dbReference>
<dbReference type="InterPro" id="IPR036890">
    <property type="entry name" value="HATPase_C_sf"/>
</dbReference>
<organism evidence="18 19">
    <name type="scientific">Ferirhizobium litorale</name>
    <dbReference type="NCBI Taxonomy" id="2927786"/>
    <lineage>
        <taxon>Bacteria</taxon>
        <taxon>Pseudomonadati</taxon>
        <taxon>Pseudomonadota</taxon>
        <taxon>Alphaproteobacteria</taxon>
        <taxon>Hyphomicrobiales</taxon>
        <taxon>Rhizobiaceae</taxon>
        <taxon>Ferirhizobium</taxon>
    </lineage>
</organism>
<dbReference type="Gene3D" id="1.20.5.170">
    <property type="match status" value="1"/>
</dbReference>
<dbReference type="RefSeq" id="WP_311786359.1">
    <property type="nucleotide sequence ID" value="NZ_JALDYY010000004.1"/>
</dbReference>
<evidence type="ECO:0000256" key="7">
    <source>
        <dbReference type="ARBA" id="ARBA00022692"/>
    </source>
</evidence>
<keyword evidence="8 15" id="KW-0547">Nucleotide-binding</keyword>